<evidence type="ECO:0000313" key="8">
    <source>
        <dbReference type="EMBL" id="CAD2203751.1"/>
    </source>
</evidence>
<evidence type="ECO:0000256" key="5">
    <source>
        <dbReference type="ARBA" id="ARBA00023136"/>
    </source>
</evidence>
<proteinExistence type="inferred from homology"/>
<keyword evidence="4 6" id="KW-1133">Transmembrane helix</keyword>
<comment type="subcellular location">
    <subcellularLocation>
        <location evidence="1">Membrane</location>
    </subcellularLocation>
</comment>
<dbReference type="AlphaFoldDB" id="A0A6V7XWZ7"/>
<dbReference type="GO" id="GO:0016020">
    <property type="term" value="C:membrane"/>
    <property type="evidence" value="ECO:0007669"/>
    <property type="project" value="UniProtKB-SubCell"/>
</dbReference>
<dbReference type="PROSITE" id="PS01309">
    <property type="entry name" value="UPF0057"/>
    <property type="match status" value="1"/>
</dbReference>
<sequence>MNKYIFICTLLSISFCFSASLAFPEGSINNEKVSVSEFVENNKNNEPLTRVKRRYDDRYWTPRQVVEAILCVFLPPVAVLLHGGPDMLLHLIINIVLWICGWIPGAIHAFWYCFYRY</sequence>
<evidence type="ECO:0000313" key="9">
    <source>
        <dbReference type="Proteomes" id="UP000580250"/>
    </source>
</evidence>
<evidence type="ECO:0000256" key="1">
    <source>
        <dbReference type="ARBA" id="ARBA00004370"/>
    </source>
</evidence>
<keyword evidence="7" id="KW-0732">Signal</keyword>
<gene>
    <name evidence="8" type="ORF">MENT_LOCUS57449</name>
</gene>
<evidence type="ECO:0000256" key="4">
    <source>
        <dbReference type="ARBA" id="ARBA00022989"/>
    </source>
</evidence>
<evidence type="ECO:0000256" key="7">
    <source>
        <dbReference type="SAM" id="SignalP"/>
    </source>
</evidence>
<evidence type="ECO:0000256" key="2">
    <source>
        <dbReference type="ARBA" id="ARBA00009530"/>
    </source>
</evidence>
<comment type="caution">
    <text evidence="8">The sequence shown here is derived from an EMBL/GenBank/DDBJ whole genome shotgun (WGS) entry which is preliminary data.</text>
</comment>
<accession>A0A6V7XWZ7</accession>
<feature type="transmembrane region" description="Helical" evidence="6">
    <location>
        <begin position="64"/>
        <end position="81"/>
    </location>
</feature>
<feature type="transmembrane region" description="Helical" evidence="6">
    <location>
        <begin position="88"/>
        <end position="111"/>
    </location>
</feature>
<evidence type="ECO:0000256" key="3">
    <source>
        <dbReference type="ARBA" id="ARBA00022692"/>
    </source>
</evidence>
<dbReference type="PANTHER" id="PTHR21659:SF16">
    <property type="entry name" value="UPF0057 MEMBRANE PROTEIN C04G6.5-RELATED"/>
    <property type="match status" value="1"/>
</dbReference>
<evidence type="ECO:0000256" key="6">
    <source>
        <dbReference type="SAM" id="Phobius"/>
    </source>
</evidence>
<dbReference type="PANTHER" id="PTHR21659">
    <property type="entry name" value="HYDROPHOBIC PROTEIN RCI2 LOW TEMPERATURE AND SALT RESPONSIVE PROTEIN LTI6 -RELATED"/>
    <property type="match status" value="1"/>
</dbReference>
<feature type="signal peptide" evidence="7">
    <location>
        <begin position="1"/>
        <end position="22"/>
    </location>
</feature>
<dbReference type="OrthoDB" id="2802411at2759"/>
<dbReference type="InterPro" id="IPR000612">
    <property type="entry name" value="PMP3"/>
</dbReference>
<keyword evidence="5 6" id="KW-0472">Membrane</keyword>
<dbReference type="Pfam" id="PF01679">
    <property type="entry name" value="Pmp3"/>
    <property type="match status" value="1"/>
</dbReference>
<keyword evidence="3 6" id="KW-0812">Transmembrane</keyword>
<dbReference type="Proteomes" id="UP000580250">
    <property type="component" value="Unassembled WGS sequence"/>
</dbReference>
<organism evidence="8 9">
    <name type="scientific">Meloidogyne enterolobii</name>
    <name type="common">Root-knot nematode worm</name>
    <name type="synonym">Meloidogyne mayaguensis</name>
    <dbReference type="NCBI Taxonomy" id="390850"/>
    <lineage>
        <taxon>Eukaryota</taxon>
        <taxon>Metazoa</taxon>
        <taxon>Ecdysozoa</taxon>
        <taxon>Nematoda</taxon>
        <taxon>Chromadorea</taxon>
        <taxon>Rhabditida</taxon>
        <taxon>Tylenchina</taxon>
        <taxon>Tylenchomorpha</taxon>
        <taxon>Tylenchoidea</taxon>
        <taxon>Meloidogynidae</taxon>
        <taxon>Meloidogyninae</taxon>
        <taxon>Meloidogyne</taxon>
    </lineage>
</organism>
<feature type="chain" id="PRO_5027788246" evidence="7">
    <location>
        <begin position="23"/>
        <end position="117"/>
    </location>
</feature>
<comment type="similarity">
    <text evidence="2">Belongs to the UPF0057 (PMP3) family.</text>
</comment>
<name>A0A6V7XWZ7_MELEN</name>
<reference evidence="8 9" key="1">
    <citation type="submission" date="2020-08" db="EMBL/GenBank/DDBJ databases">
        <authorList>
            <person name="Koutsovoulos G."/>
            <person name="Danchin GJ E."/>
        </authorList>
    </citation>
    <scope>NUCLEOTIDE SEQUENCE [LARGE SCALE GENOMIC DNA]</scope>
</reference>
<dbReference type="EMBL" id="CAJEWN010002451">
    <property type="protein sequence ID" value="CAD2203751.1"/>
    <property type="molecule type" value="Genomic_DNA"/>
</dbReference>
<protein>
    <submittedName>
        <fullName evidence="8">Uncharacterized protein</fullName>
    </submittedName>
</protein>